<name>A0AAV9QEN5_9PEZI</name>
<protein>
    <recommendedName>
        <fullName evidence="8">Ribonuclease P protein subunit</fullName>
    </recommendedName>
</protein>
<dbReference type="GO" id="GO:0006364">
    <property type="term" value="P:rRNA processing"/>
    <property type="evidence" value="ECO:0007669"/>
    <property type="project" value="TreeGrafter"/>
</dbReference>
<proteinExistence type="inferred from homology"/>
<feature type="compositionally biased region" description="Basic and acidic residues" evidence="9">
    <location>
        <begin position="219"/>
        <end position="237"/>
    </location>
</feature>
<evidence type="ECO:0000256" key="6">
    <source>
        <dbReference type="ARBA" id="ARBA00022759"/>
    </source>
</evidence>
<dbReference type="PANTHER" id="PTHR13348">
    <property type="entry name" value="RIBONUCLEASE P SUBUNIT P29"/>
    <property type="match status" value="1"/>
</dbReference>
<comment type="caution">
    <text evidence="10">The sequence shown here is derived from an EMBL/GenBank/DDBJ whole genome shotgun (WGS) entry which is preliminary data.</text>
</comment>
<evidence type="ECO:0000256" key="8">
    <source>
        <dbReference type="PIRNR" id="PIRNR027081"/>
    </source>
</evidence>
<dbReference type="Gene3D" id="2.30.30.210">
    <property type="entry name" value="Ribonuclease P/MRP, subunit p29"/>
    <property type="match status" value="1"/>
</dbReference>
<accession>A0AAV9QEN5</accession>
<evidence type="ECO:0000256" key="5">
    <source>
        <dbReference type="ARBA" id="ARBA00022722"/>
    </source>
</evidence>
<dbReference type="InterPro" id="IPR002730">
    <property type="entry name" value="Rpp29/RNP1"/>
</dbReference>
<keyword evidence="6" id="KW-0255">Endonuclease</keyword>
<dbReference type="HAMAP" id="MF_00754">
    <property type="entry name" value="RNase_P_1"/>
    <property type="match status" value="1"/>
</dbReference>
<dbReference type="SUPFAM" id="SSF101744">
    <property type="entry name" value="Rof/RNase P subunit-like"/>
    <property type="match status" value="1"/>
</dbReference>
<comment type="similarity">
    <text evidence="2">Belongs to the eukaryotic/archaeal RNase P protein component 1 family.</text>
</comment>
<evidence type="ECO:0000256" key="1">
    <source>
        <dbReference type="ARBA" id="ARBA00004123"/>
    </source>
</evidence>
<dbReference type="EMBL" id="JAXLQG010000005">
    <property type="protein sequence ID" value="KAK5539570.1"/>
    <property type="molecule type" value="Genomic_DNA"/>
</dbReference>
<dbReference type="InterPro" id="IPR036980">
    <property type="entry name" value="RNase_P/MRP_Rpp29_sf"/>
</dbReference>
<dbReference type="GO" id="GO:0005634">
    <property type="term" value="C:nucleus"/>
    <property type="evidence" value="ECO:0007669"/>
    <property type="project" value="UniProtKB-SubCell"/>
</dbReference>
<dbReference type="InterPro" id="IPR023534">
    <property type="entry name" value="Rof/RNase_P-like"/>
</dbReference>
<dbReference type="Proteomes" id="UP001345827">
    <property type="component" value="Unassembled WGS sequence"/>
</dbReference>
<evidence type="ECO:0000256" key="9">
    <source>
        <dbReference type="SAM" id="MobiDB-lite"/>
    </source>
</evidence>
<keyword evidence="4 8" id="KW-0819">tRNA processing</keyword>
<keyword evidence="8" id="KW-0539">Nucleus</keyword>
<dbReference type="GO" id="GO:0001682">
    <property type="term" value="P:tRNA 5'-leader removal"/>
    <property type="evidence" value="ECO:0007669"/>
    <property type="project" value="InterPro"/>
</dbReference>
<gene>
    <name evidence="10" type="ORF">LTR25_003273</name>
</gene>
<dbReference type="SMART" id="SM00538">
    <property type="entry name" value="POP4"/>
    <property type="match status" value="1"/>
</dbReference>
<dbReference type="Pfam" id="PF01868">
    <property type="entry name" value="RNase_P-MRP_p29"/>
    <property type="match status" value="1"/>
</dbReference>
<comment type="subcellular location">
    <subcellularLocation>
        <location evidence="1">Nucleus</location>
    </subcellularLocation>
</comment>
<evidence type="ECO:0000256" key="4">
    <source>
        <dbReference type="ARBA" id="ARBA00022694"/>
    </source>
</evidence>
<evidence type="ECO:0000256" key="2">
    <source>
        <dbReference type="ARBA" id="ARBA00006181"/>
    </source>
</evidence>
<keyword evidence="7" id="KW-0378">Hydrolase</keyword>
<feature type="compositionally biased region" description="Acidic residues" evidence="9">
    <location>
        <begin position="238"/>
        <end position="252"/>
    </location>
</feature>
<dbReference type="InterPro" id="IPR016848">
    <property type="entry name" value="RNase_P/MRP_Rpp29-subunit"/>
</dbReference>
<dbReference type="PIRSF" id="PIRSF027081">
    <property type="entry name" value="RNase_P/MRP_p29_subunit"/>
    <property type="match status" value="1"/>
</dbReference>
<evidence type="ECO:0000256" key="7">
    <source>
        <dbReference type="ARBA" id="ARBA00022801"/>
    </source>
</evidence>
<dbReference type="GO" id="GO:0000172">
    <property type="term" value="C:ribonuclease MRP complex"/>
    <property type="evidence" value="ECO:0007669"/>
    <property type="project" value="InterPro"/>
</dbReference>
<keyword evidence="5" id="KW-0540">Nuclease</keyword>
<sequence>MTSSPRPGVSTPAATPTTISHPAHTLLQRAHSPDTASRIFTDKVRNKPLLLQPTSSTDKDKRALRRHVRLRKKEYHLRKRKPRPLSAKEKRTLGVFELRKEEIKYEIYQKLHDMWNGYMLEVLGYTTKDGKTHAGGAQLNKTVTAQGSGSLLASADFHGALVEVVRAKDVGKIGCKGIVVRDTRYTFVLVTEQNEVKTVPKKDCVFRYGVEVPLSNGQTEEKKTVVRNDGAGRKEQEQPVDDNNEMEIEKEESEGNKTRTLVFELHGNQFEFRPAERASRKFKWKVTDYL</sequence>
<dbReference type="GO" id="GO:0016787">
    <property type="term" value="F:hydrolase activity"/>
    <property type="evidence" value="ECO:0007669"/>
    <property type="project" value="UniProtKB-KW"/>
</dbReference>
<evidence type="ECO:0000256" key="3">
    <source>
        <dbReference type="ARBA" id="ARBA00022490"/>
    </source>
</evidence>
<reference evidence="10 11" key="1">
    <citation type="submission" date="2023-06" db="EMBL/GenBank/DDBJ databases">
        <title>Black Yeasts Isolated from many extreme environments.</title>
        <authorList>
            <person name="Coleine C."/>
            <person name="Stajich J.E."/>
            <person name="Selbmann L."/>
        </authorList>
    </citation>
    <scope>NUCLEOTIDE SEQUENCE [LARGE SCALE GENOMIC DNA]</scope>
    <source>
        <strain evidence="10 11">CCFEE 5887</strain>
    </source>
</reference>
<feature type="region of interest" description="Disordered" evidence="9">
    <location>
        <begin position="1"/>
        <end position="62"/>
    </location>
</feature>
<evidence type="ECO:0000313" key="10">
    <source>
        <dbReference type="EMBL" id="KAK5539570.1"/>
    </source>
</evidence>
<dbReference type="PANTHER" id="PTHR13348:SF0">
    <property type="entry name" value="RIBONUCLEASE P PROTEIN SUBUNIT P29"/>
    <property type="match status" value="1"/>
</dbReference>
<dbReference type="AlphaFoldDB" id="A0AAV9QEN5"/>
<keyword evidence="11" id="KW-1185">Reference proteome</keyword>
<feature type="region of interest" description="Disordered" evidence="9">
    <location>
        <begin position="219"/>
        <end position="258"/>
    </location>
</feature>
<organism evidence="10 11">
    <name type="scientific">Vermiconidia calcicola</name>
    <dbReference type="NCBI Taxonomy" id="1690605"/>
    <lineage>
        <taxon>Eukaryota</taxon>
        <taxon>Fungi</taxon>
        <taxon>Dikarya</taxon>
        <taxon>Ascomycota</taxon>
        <taxon>Pezizomycotina</taxon>
        <taxon>Dothideomycetes</taxon>
        <taxon>Dothideomycetidae</taxon>
        <taxon>Mycosphaerellales</taxon>
        <taxon>Extremaceae</taxon>
        <taxon>Vermiconidia</taxon>
    </lineage>
</organism>
<keyword evidence="3" id="KW-0963">Cytoplasm</keyword>
<dbReference type="GO" id="GO:0033204">
    <property type="term" value="F:ribonuclease P RNA binding"/>
    <property type="evidence" value="ECO:0007669"/>
    <property type="project" value="InterPro"/>
</dbReference>
<dbReference type="GO" id="GO:0004519">
    <property type="term" value="F:endonuclease activity"/>
    <property type="evidence" value="ECO:0007669"/>
    <property type="project" value="UniProtKB-KW"/>
</dbReference>
<dbReference type="GO" id="GO:0030677">
    <property type="term" value="C:ribonuclease P complex"/>
    <property type="evidence" value="ECO:0007669"/>
    <property type="project" value="InterPro"/>
</dbReference>
<dbReference type="InterPro" id="IPR023538">
    <property type="entry name" value="RNP1"/>
</dbReference>
<evidence type="ECO:0000313" key="11">
    <source>
        <dbReference type="Proteomes" id="UP001345827"/>
    </source>
</evidence>